<evidence type="ECO:0000313" key="2">
    <source>
        <dbReference type="Proteomes" id="UP000280825"/>
    </source>
</evidence>
<dbReference type="Proteomes" id="UP000280825">
    <property type="component" value="Unassembled WGS sequence"/>
</dbReference>
<dbReference type="Pfam" id="PF09357">
    <property type="entry name" value="RteC"/>
    <property type="match status" value="1"/>
</dbReference>
<protein>
    <submittedName>
        <fullName evidence="1">Tetracycline regulation of excision RteC</fullName>
    </submittedName>
</protein>
<dbReference type="InterPro" id="IPR018534">
    <property type="entry name" value="Tet_reg_excision_RteC"/>
</dbReference>
<sequence>MKNYSNSIMAELEKQLKTTHSNVDYPIHSSQQAIKATIASLEQLKAFFKKHSFTSKSEEIEFFKEIKPQLASKLIFYNEIYNIEISKLVG</sequence>
<dbReference type="EMBL" id="RYDJ01000020">
    <property type="protein sequence ID" value="RTZ02035.1"/>
    <property type="molecule type" value="Genomic_DNA"/>
</dbReference>
<evidence type="ECO:0000313" key="1">
    <source>
        <dbReference type="EMBL" id="RTZ02035.1"/>
    </source>
</evidence>
<gene>
    <name evidence="1" type="ORF">EKL98_13950</name>
</gene>
<comment type="caution">
    <text evidence="1">The sequence shown here is derived from an EMBL/GenBank/DDBJ whole genome shotgun (WGS) entry which is preliminary data.</text>
</comment>
<dbReference type="AlphaFoldDB" id="A0A3S0MA71"/>
<accession>A0A3S0MA71</accession>
<reference evidence="1 2" key="1">
    <citation type="submission" date="2018-12" db="EMBL/GenBank/DDBJ databases">
        <title>Flavobacterium sp. nov., isolated from glacier ice.</title>
        <authorList>
            <person name="Liu Q."/>
            <person name="Xin Y.-H."/>
        </authorList>
    </citation>
    <scope>NUCLEOTIDE SEQUENCE [LARGE SCALE GENOMIC DNA]</scope>
    <source>
        <strain evidence="1 2">RB1N8</strain>
    </source>
</reference>
<keyword evidence="2" id="KW-1185">Reference proteome</keyword>
<organism evidence="1 2">
    <name type="scientific">Flavobacterium bomense</name>
    <dbReference type="NCBI Taxonomy" id="2497483"/>
    <lineage>
        <taxon>Bacteria</taxon>
        <taxon>Pseudomonadati</taxon>
        <taxon>Bacteroidota</taxon>
        <taxon>Flavobacteriia</taxon>
        <taxon>Flavobacteriales</taxon>
        <taxon>Flavobacteriaceae</taxon>
        <taxon>Flavobacterium</taxon>
    </lineage>
</organism>
<name>A0A3S0MA71_9FLAO</name>
<proteinExistence type="predicted"/>